<name>A0A4Y7TSE9_COPMI</name>
<gene>
    <name evidence="1" type="ORF">FA13DRAFT_1726236</name>
</gene>
<protein>
    <submittedName>
        <fullName evidence="1">Uncharacterized protein</fullName>
    </submittedName>
</protein>
<organism evidence="1 2">
    <name type="scientific">Coprinellus micaceus</name>
    <name type="common">Glistening ink-cap mushroom</name>
    <name type="synonym">Coprinus micaceus</name>
    <dbReference type="NCBI Taxonomy" id="71717"/>
    <lineage>
        <taxon>Eukaryota</taxon>
        <taxon>Fungi</taxon>
        <taxon>Dikarya</taxon>
        <taxon>Basidiomycota</taxon>
        <taxon>Agaricomycotina</taxon>
        <taxon>Agaricomycetes</taxon>
        <taxon>Agaricomycetidae</taxon>
        <taxon>Agaricales</taxon>
        <taxon>Agaricineae</taxon>
        <taxon>Psathyrellaceae</taxon>
        <taxon>Coprinellus</taxon>
    </lineage>
</organism>
<dbReference type="AlphaFoldDB" id="A0A4Y7TSE9"/>
<evidence type="ECO:0000313" key="1">
    <source>
        <dbReference type="EMBL" id="TEB37100.1"/>
    </source>
</evidence>
<comment type="caution">
    <text evidence="1">The sequence shown here is derived from an EMBL/GenBank/DDBJ whole genome shotgun (WGS) entry which is preliminary data.</text>
</comment>
<reference evidence="1 2" key="1">
    <citation type="journal article" date="2019" name="Nat. Ecol. Evol.">
        <title>Megaphylogeny resolves global patterns of mushroom evolution.</title>
        <authorList>
            <person name="Varga T."/>
            <person name="Krizsan K."/>
            <person name="Foldi C."/>
            <person name="Dima B."/>
            <person name="Sanchez-Garcia M."/>
            <person name="Sanchez-Ramirez S."/>
            <person name="Szollosi G.J."/>
            <person name="Szarkandi J.G."/>
            <person name="Papp V."/>
            <person name="Albert L."/>
            <person name="Andreopoulos W."/>
            <person name="Angelini C."/>
            <person name="Antonin V."/>
            <person name="Barry K.W."/>
            <person name="Bougher N.L."/>
            <person name="Buchanan P."/>
            <person name="Buyck B."/>
            <person name="Bense V."/>
            <person name="Catcheside P."/>
            <person name="Chovatia M."/>
            <person name="Cooper J."/>
            <person name="Damon W."/>
            <person name="Desjardin D."/>
            <person name="Finy P."/>
            <person name="Geml J."/>
            <person name="Haridas S."/>
            <person name="Hughes K."/>
            <person name="Justo A."/>
            <person name="Karasinski D."/>
            <person name="Kautmanova I."/>
            <person name="Kiss B."/>
            <person name="Kocsube S."/>
            <person name="Kotiranta H."/>
            <person name="LaButti K.M."/>
            <person name="Lechner B.E."/>
            <person name="Liimatainen K."/>
            <person name="Lipzen A."/>
            <person name="Lukacs Z."/>
            <person name="Mihaltcheva S."/>
            <person name="Morgado L.N."/>
            <person name="Niskanen T."/>
            <person name="Noordeloos M.E."/>
            <person name="Ohm R.A."/>
            <person name="Ortiz-Santana B."/>
            <person name="Ovrebo C."/>
            <person name="Racz N."/>
            <person name="Riley R."/>
            <person name="Savchenko A."/>
            <person name="Shiryaev A."/>
            <person name="Soop K."/>
            <person name="Spirin V."/>
            <person name="Szebenyi C."/>
            <person name="Tomsovsky M."/>
            <person name="Tulloss R.E."/>
            <person name="Uehling J."/>
            <person name="Grigoriev I.V."/>
            <person name="Vagvolgyi C."/>
            <person name="Papp T."/>
            <person name="Martin F.M."/>
            <person name="Miettinen O."/>
            <person name="Hibbett D.S."/>
            <person name="Nagy L.G."/>
        </authorList>
    </citation>
    <scope>NUCLEOTIDE SEQUENCE [LARGE SCALE GENOMIC DNA]</scope>
    <source>
        <strain evidence="1 2">FP101781</strain>
    </source>
</reference>
<sequence length="88" mass="10279">MCSSLGRQEREPLASPVPTRLNVEFAKPPCNLDPTSSCATIRYAYMTYIHSRFRTLTMYQPTTHPTLFLQYCLRRLSPPGRWALRMKR</sequence>
<accession>A0A4Y7TSE9</accession>
<dbReference type="EMBL" id="QPFP01000004">
    <property type="protein sequence ID" value="TEB37100.1"/>
    <property type="molecule type" value="Genomic_DNA"/>
</dbReference>
<proteinExistence type="predicted"/>
<keyword evidence="2" id="KW-1185">Reference proteome</keyword>
<dbReference type="Proteomes" id="UP000298030">
    <property type="component" value="Unassembled WGS sequence"/>
</dbReference>
<evidence type="ECO:0000313" key="2">
    <source>
        <dbReference type="Proteomes" id="UP000298030"/>
    </source>
</evidence>